<accession>A0A3Q3IN33</accession>
<protein>
    <recommendedName>
        <fullName evidence="4">IF rod domain-containing protein</fullName>
    </recommendedName>
</protein>
<reference evidence="5" key="2">
    <citation type="submission" date="2025-09" db="UniProtKB">
        <authorList>
            <consortium name="Ensembl"/>
        </authorList>
    </citation>
    <scope>IDENTIFICATION</scope>
</reference>
<dbReference type="PRINTS" id="PR01248">
    <property type="entry name" value="TYPE1KERATIN"/>
</dbReference>
<evidence type="ECO:0000256" key="3">
    <source>
        <dbReference type="SAM" id="Coils"/>
    </source>
</evidence>
<evidence type="ECO:0000313" key="6">
    <source>
        <dbReference type="Proteomes" id="UP000261600"/>
    </source>
</evidence>
<feature type="domain" description="IF rod" evidence="4">
    <location>
        <begin position="76"/>
        <end position="386"/>
    </location>
</feature>
<dbReference type="InterPro" id="IPR002957">
    <property type="entry name" value="Keratin_I"/>
</dbReference>
<reference evidence="5" key="1">
    <citation type="submission" date="2025-08" db="UniProtKB">
        <authorList>
            <consortium name="Ensembl"/>
        </authorList>
    </citation>
    <scope>IDENTIFICATION</scope>
</reference>
<dbReference type="PANTHER" id="PTHR23239">
    <property type="entry name" value="INTERMEDIATE FILAMENT"/>
    <property type="match status" value="1"/>
</dbReference>
<dbReference type="STRING" id="43700.ENSMALP00000006363"/>
<dbReference type="KEGG" id="malb:109957886"/>
<dbReference type="SMART" id="SM01391">
    <property type="entry name" value="Filament"/>
    <property type="match status" value="1"/>
</dbReference>
<dbReference type="PANTHER" id="PTHR23239:SF180">
    <property type="entry name" value="KERATIN, TYPE I CYTOSKELETAL 17"/>
    <property type="match status" value="1"/>
</dbReference>
<keyword evidence="2 3" id="KW-0175">Coiled coil</keyword>
<dbReference type="AlphaFoldDB" id="A0A3Q3IN33"/>
<dbReference type="SUPFAM" id="SSF64593">
    <property type="entry name" value="Intermediate filament protein, coiled coil region"/>
    <property type="match status" value="2"/>
</dbReference>
<dbReference type="OrthoDB" id="2441647at2759"/>
<dbReference type="Gene3D" id="1.20.5.500">
    <property type="entry name" value="Single helix bin"/>
    <property type="match status" value="1"/>
</dbReference>
<name>A0A3Q3IN33_MONAL</name>
<evidence type="ECO:0000256" key="2">
    <source>
        <dbReference type="ARBA" id="ARBA00023054"/>
    </source>
</evidence>
<evidence type="ECO:0000256" key="1">
    <source>
        <dbReference type="ARBA" id="ARBA00022754"/>
    </source>
</evidence>
<dbReference type="GO" id="GO:0005198">
    <property type="term" value="F:structural molecule activity"/>
    <property type="evidence" value="ECO:0007669"/>
    <property type="project" value="InterPro"/>
</dbReference>
<evidence type="ECO:0000313" key="5">
    <source>
        <dbReference type="Ensembl" id="ENSMALP00000006363.1"/>
    </source>
</evidence>
<feature type="coiled-coil region" evidence="3">
    <location>
        <begin position="291"/>
        <end position="364"/>
    </location>
</feature>
<dbReference type="Gene3D" id="1.20.5.170">
    <property type="match status" value="1"/>
</dbReference>
<dbReference type="PROSITE" id="PS51842">
    <property type="entry name" value="IF_ROD_2"/>
    <property type="match status" value="1"/>
</dbReference>
<dbReference type="GeneID" id="109957886"/>
<dbReference type="Gene3D" id="1.20.5.1160">
    <property type="entry name" value="Vasodilator-stimulated phosphoprotein"/>
    <property type="match status" value="1"/>
</dbReference>
<keyword evidence="1" id="KW-0403">Intermediate filament</keyword>
<feature type="coiled-coil region" evidence="3">
    <location>
        <begin position="185"/>
        <end position="223"/>
    </location>
</feature>
<organism evidence="5 6">
    <name type="scientific">Monopterus albus</name>
    <name type="common">Swamp eel</name>
    <dbReference type="NCBI Taxonomy" id="43700"/>
    <lineage>
        <taxon>Eukaryota</taxon>
        <taxon>Metazoa</taxon>
        <taxon>Chordata</taxon>
        <taxon>Craniata</taxon>
        <taxon>Vertebrata</taxon>
        <taxon>Euteleostomi</taxon>
        <taxon>Actinopterygii</taxon>
        <taxon>Neopterygii</taxon>
        <taxon>Teleostei</taxon>
        <taxon>Neoteleostei</taxon>
        <taxon>Acanthomorphata</taxon>
        <taxon>Anabantaria</taxon>
        <taxon>Synbranchiformes</taxon>
        <taxon>Synbranchidae</taxon>
        <taxon>Monopterus</taxon>
    </lineage>
</organism>
<evidence type="ECO:0000259" key="4">
    <source>
        <dbReference type="PROSITE" id="PS51842"/>
    </source>
</evidence>
<dbReference type="InterPro" id="IPR039008">
    <property type="entry name" value="IF_rod_dom"/>
</dbReference>
<sequence length="436" mass="49707">MPVSLSYSSRSVSGSSGGAPFFGNQTRISADGPFQSRAPSVYGGAGGYGTRISQSSSGFSSGLLIPYGDAAVITSEKATMQNLNDRLASYLQKVHSLEEANRKLELQIREFYANKSVASRDFTRYFAIISELQAQIAKRVSENQNIILRIDNAQLAADDFKMKYEAELSMRTMVEGDVSRLRGVRDNLTLSISDLEMQIQGLKEELVYLKKNHEEEMRQLRSQQTNTVNVEVDSKESADLIKILEEMRERYEAVVLSNKQEAEKWFKLKLEGLQTQIVSHTTEVKTHHMQLSELKRTYQSLEISLQSVLKEIQCLQQNLEEVNDRYNSQLSQQQMIINTLEIELQQLRASIQQQQAEYSLLLDIKMRLELEIAEYRRLLEGEYGQKKQWLISKVTQEKTVEEHKPHVERRVKTIVGEVVNGEVVATSVDTKVQDIQ</sequence>
<dbReference type="FunFam" id="1.20.5.500:FF:000001">
    <property type="entry name" value="Type II keratin 23"/>
    <property type="match status" value="1"/>
</dbReference>
<dbReference type="GO" id="GO:0005882">
    <property type="term" value="C:intermediate filament"/>
    <property type="evidence" value="ECO:0007669"/>
    <property type="project" value="UniProtKB-KW"/>
</dbReference>
<proteinExistence type="predicted"/>
<dbReference type="RefSeq" id="XP_020451782.1">
    <property type="nucleotide sequence ID" value="XM_020596126.1"/>
</dbReference>
<feature type="coiled-coil region" evidence="3">
    <location>
        <begin position="73"/>
        <end position="114"/>
    </location>
</feature>
<dbReference type="Proteomes" id="UP000261600">
    <property type="component" value="Unplaced"/>
</dbReference>
<dbReference type="Pfam" id="PF00038">
    <property type="entry name" value="Filament"/>
    <property type="match status" value="1"/>
</dbReference>
<dbReference type="Ensembl" id="ENSMALT00000006499.1">
    <property type="protein sequence ID" value="ENSMALP00000006363.1"/>
    <property type="gene ID" value="ENSMALG00000004544.1"/>
</dbReference>
<keyword evidence="6" id="KW-1185">Reference proteome</keyword>